<feature type="compositionally biased region" description="Basic and acidic residues" evidence="1">
    <location>
        <begin position="226"/>
        <end position="239"/>
    </location>
</feature>
<organism evidence="3 4">
    <name type="scientific">Candidula unifasciata</name>
    <dbReference type="NCBI Taxonomy" id="100452"/>
    <lineage>
        <taxon>Eukaryota</taxon>
        <taxon>Metazoa</taxon>
        <taxon>Spiralia</taxon>
        <taxon>Lophotrochozoa</taxon>
        <taxon>Mollusca</taxon>
        <taxon>Gastropoda</taxon>
        <taxon>Heterobranchia</taxon>
        <taxon>Euthyneura</taxon>
        <taxon>Panpulmonata</taxon>
        <taxon>Eupulmonata</taxon>
        <taxon>Stylommatophora</taxon>
        <taxon>Helicina</taxon>
        <taxon>Helicoidea</taxon>
        <taxon>Geomitridae</taxon>
        <taxon>Candidula</taxon>
    </lineage>
</organism>
<proteinExistence type="predicted"/>
<keyword evidence="4" id="KW-1185">Reference proteome</keyword>
<comment type="caution">
    <text evidence="3">The sequence shown here is derived from an EMBL/GenBank/DDBJ whole genome shotgun (WGS) entry which is preliminary data.</text>
</comment>
<dbReference type="InterPro" id="IPR049217">
    <property type="entry name" value="DUF5575_N"/>
</dbReference>
<feature type="compositionally biased region" description="Acidic residues" evidence="1">
    <location>
        <begin position="452"/>
        <end position="462"/>
    </location>
</feature>
<dbReference type="Proteomes" id="UP000678393">
    <property type="component" value="Unassembled WGS sequence"/>
</dbReference>
<accession>A0A8S3ZMI5</accession>
<feature type="region of interest" description="Disordered" evidence="1">
    <location>
        <begin position="492"/>
        <end position="518"/>
    </location>
</feature>
<dbReference type="OrthoDB" id="6075101at2759"/>
<feature type="compositionally biased region" description="Low complexity" evidence="1">
    <location>
        <begin position="493"/>
        <end position="506"/>
    </location>
</feature>
<dbReference type="Pfam" id="PF20783">
    <property type="entry name" value="DUF5575_N"/>
    <property type="match status" value="1"/>
</dbReference>
<dbReference type="AlphaFoldDB" id="A0A8S3ZMI5"/>
<gene>
    <name evidence="3" type="ORF">CUNI_LOCUS14060</name>
</gene>
<dbReference type="PANTHER" id="PTHR31569">
    <property type="entry name" value="SWIM-TYPE DOMAIN-CONTAINING PROTEIN"/>
    <property type="match status" value="1"/>
</dbReference>
<feature type="region of interest" description="Disordered" evidence="1">
    <location>
        <begin position="206"/>
        <end position="239"/>
    </location>
</feature>
<dbReference type="InterPro" id="IPR052579">
    <property type="entry name" value="Zinc_finger_SWIM"/>
</dbReference>
<feature type="region of interest" description="Disordered" evidence="1">
    <location>
        <begin position="440"/>
        <end position="463"/>
    </location>
</feature>
<evidence type="ECO:0000313" key="3">
    <source>
        <dbReference type="EMBL" id="CAG5128502.1"/>
    </source>
</evidence>
<evidence type="ECO:0000259" key="2">
    <source>
        <dbReference type="Pfam" id="PF20783"/>
    </source>
</evidence>
<reference evidence="3" key="1">
    <citation type="submission" date="2021-04" db="EMBL/GenBank/DDBJ databases">
        <authorList>
            <consortium name="Molecular Ecology Group"/>
        </authorList>
    </citation>
    <scope>NUCLEOTIDE SEQUENCE</scope>
</reference>
<name>A0A8S3ZMI5_9EUPU</name>
<dbReference type="EMBL" id="CAJHNH020003090">
    <property type="protein sequence ID" value="CAG5128502.1"/>
    <property type="molecule type" value="Genomic_DNA"/>
</dbReference>
<protein>
    <recommendedName>
        <fullName evidence="2">DUF5575 domain-containing protein</fullName>
    </recommendedName>
</protein>
<evidence type="ECO:0000256" key="1">
    <source>
        <dbReference type="SAM" id="MobiDB-lite"/>
    </source>
</evidence>
<evidence type="ECO:0000313" key="4">
    <source>
        <dbReference type="Proteomes" id="UP000678393"/>
    </source>
</evidence>
<feature type="domain" description="DUF5575" evidence="2">
    <location>
        <begin position="11"/>
        <end position="118"/>
    </location>
</feature>
<feature type="compositionally biased region" description="Acidic residues" evidence="1">
    <location>
        <begin position="215"/>
        <end position="225"/>
    </location>
</feature>
<dbReference type="PANTHER" id="PTHR31569:SF4">
    <property type="entry name" value="SWIM-TYPE DOMAIN-CONTAINING PROTEIN"/>
    <property type="match status" value="1"/>
</dbReference>
<sequence length="905" mass="100319">MPLHMEPGQIYNSWTEFKDALDSHCRENKVIFNISNAKTVEQANNLLKKKPYFDIRLKYASCMLVCKHFGSYKSLSTGMRPKQRSYKINCKAFISVSACRKENYLIIRDSYHIHSHNCSDEIYNSYPEIRRMTKEERKMIGTLMELGVPTSQIKSAVGRNVTPKDLQNAKTHIKAVKMGLKSDEPKGGPRRRKTYKEMQMVRAEARRAAGLSVSDSDEEGEEEDNVERSTFHNSDEGDGMKIEENEEAKASEHVNTTSFTVTIGDMEHHLEVGPDSLACDVKDAGSIGNMDGLSGLLAAAGISSDTVVLTVNNPGKDLDEATNNAYTVTVSLPEDEVTHTVNNLQELLKGLPPGKIVTKSPTPSSPVRIKTEENDTFPETKQCEKCGGYISPLDGHSSCLSCLGPEHIHEHNCDHCKAMTPEQFNIRRKKMVAMRMKALKDMKRKRNKQDEEQSDECGDSDSDLTLGIRKSKRVRKPKNYGPDIEVENSFVLGGRSSTKTSRGGSSFPSFKTPPDEDEERFSAIIPKTEIMDGDDSYLSHVYTCDDKVDSKITGWNTKRFDHILSQATVFDDVILTESGNKSLCYLPEMQTFSEFQVLADKPDLPATPPTLLRRYMLHPKFESSFCADSEHLTSVTDPSVDIMSTGLCKLVKNAVVQTRVAVYDKLFTRLGVGMADEALSILGELYGKVSQVTEISQDVITNSLQTALDTVQALKDVLEELGVMSKDALTTAAHQRTLSVNSLEAARKVLQSQRVPCGETSARRGKFLPFSRAQIIQRPLPNEHAQNTPISTSVPASSMSAPTYNQKHLTSLTSSAHQETHISDFPIMAIATAQEGLDVSPDAAAATYIDMSGKEFTMAPVTVHSELLQSLTNNKDGIIELHVLKEETELMEAEDAAIEEVIHAQ</sequence>